<keyword evidence="1" id="KW-0808">Transferase</keyword>
<dbReference type="RefSeq" id="WP_253164538.1">
    <property type="nucleotide sequence ID" value="NZ_JAMYBS010000031.1"/>
</dbReference>
<sequence length="231" mass="25917">MSDSRKYLAIIPARGGSKRLPRKNILPLAGKPLIGWTIEAALASKYIDTVLVTSDDDEILDVSREFGSQLVRRPAVLAQDTSTSFDAIKHAVESTAEHDYIVLLQPTSPLRTSQNIDEAIELLEMRKADAVISVTQMEHNPLWANTLPENQSMAEFLREETLNLRSQDLPTYYRLNGAIYICKTSKFLDAGSFFLKENIYAYPMNQRNSVDIDLKMDFEVANALLGSSDVF</sequence>
<proteinExistence type="predicted"/>
<dbReference type="SUPFAM" id="SSF53448">
    <property type="entry name" value="Nucleotide-diphospho-sugar transferases"/>
    <property type="match status" value="1"/>
</dbReference>
<evidence type="ECO:0000313" key="2">
    <source>
        <dbReference type="Proteomes" id="UP001165292"/>
    </source>
</evidence>
<dbReference type="Gene3D" id="3.90.550.10">
    <property type="entry name" value="Spore Coat Polysaccharide Biosynthesis Protein SpsA, Chain A"/>
    <property type="match status" value="1"/>
</dbReference>
<organism evidence="1 2">
    <name type="scientific">Stutzerimonas nitrititolerans</name>
    <dbReference type="NCBI Taxonomy" id="2482751"/>
    <lineage>
        <taxon>Bacteria</taxon>
        <taxon>Pseudomonadati</taxon>
        <taxon>Pseudomonadota</taxon>
        <taxon>Gammaproteobacteria</taxon>
        <taxon>Pseudomonadales</taxon>
        <taxon>Pseudomonadaceae</taxon>
        <taxon>Stutzerimonas</taxon>
    </lineage>
</organism>
<keyword evidence="1" id="KW-0548">Nucleotidyltransferase</keyword>
<dbReference type="Pfam" id="PF02348">
    <property type="entry name" value="CTP_transf_3"/>
    <property type="match status" value="1"/>
</dbReference>
<evidence type="ECO:0000313" key="1">
    <source>
        <dbReference type="EMBL" id="MCO7546713.1"/>
    </source>
</evidence>
<name>A0AA41WQ88_9GAMM</name>
<dbReference type="CDD" id="cd02513">
    <property type="entry name" value="CMP-NeuAc_Synthase"/>
    <property type="match status" value="1"/>
</dbReference>
<dbReference type="AlphaFoldDB" id="A0AA41WQ88"/>
<dbReference type="PANTHER" id="PTHR21485:SF6">
    <property type="entry name" value="N-ACYLNEURAMINATE CYTIDYLYLTRANSFERASE-RELATED"/>
    <property type="match status" value="1"/>
</dbReference>
<dbReference type="InterPro" id="IPR029044">
    <property type="entry name" value="Nucleotide-diphossugar_trans"/>
</dbReference>
<protein>
    <submittedName>
        <fullName evidence="1">Acylneuraminate cytidylyltransferase family protein</fullName>
    </submittedName>
</protein>
<comment type="caution">
    <text evidence="1">The sequence shown here is derived from an EMBL/GenBank/DDBJ whole genome shotgun (WGS) entry which is preliminary data.</text>
</comment>
<gene>
    <name evidence="1" type="ORF">NJF43_18335</name>
</gene>
<dbReference type="GO" id="GO:0008781">
    <property type="term" value="F:N-acylneuraminate cytidylyltransferase activity"/>
    <property type="evidence" value="ECO:0007669"/>
    <property type="project" value="TreeGrafter"/>
</dbReference>
<dbReference type="Proteomes" id="UP001165292">
    <property type="component" value="Unassembled WGS sequence"/>
</dbReference>
<dbReference type="InterPro" id="IPR003329">
    <property type="entry name" value="Cytidylyl_trans"/>
</dbReference>
<reference evidence="1" key="1">
    <citation type="submission" date="2022-06" db="EMBL/GenBank/DDBJ databases">
        <title>Detection of beta-lactamases in bacteria of animal origin.</title>
        <authorList>
            <person name="Mlynarcik P."/>
            <person name="Zdarska V."/>
            <person name="Chudobova H."/>
            <person name="Prochazkova P."/>
            <person name="Hricova K."/>
            <person name="Mezerova K."/>
            <person name="Bardon J."/>
            <person name="Dolejska M."/>
            <person name="Sukkar I."/>
            <person name="Kolar M."/>
        </authorList>
    </citation>
    <scope>NUCLEOTIDE SEQUENCE</scope>
    <source>
        <strain evidence="1">S 300-3</strain>
    </source>
</reference>
<dbReference type="InterPro" id="IPR050793">
    <property type="entry name" value="CMP-NeuNAc_synthase"/>
</dbReference>
<accession>A0AA41WQ88</accession>
<dbReference type="EMBL" id="JAMYBS010000031">
    <property type="protein sequence ID" value="MCO7546713.1"/>
    <property type="molecule type" value="Genomic_DNA"/>
</dbReference>
<dbReference type="PANTHER" id="PTHR21485">
    <property type="entry name" value="HAD SUPERFAMILY MEMBERS CMAS AND KDSC"/>
    <property type="match status" value="1"/>
</dbReference>